<feature type="domain" description="HNH nuclease" evidence="1">
    <location>
        <begin position="138"/>
        <end position="182"/>
    </location>
</feature>
<name>A0ABU2SND0_9ACTN</name>
<reference evidence="2" key="1">
    <citation type="submission" date="2024-05" db="EMBL/GenBank/DDBJ databases">
        <title>30 novel species of actinomycetes from the DSMZ collection.</title>
        <authorList>
            <person name="Nouioui I."/>
        </authorList>
    </citation>
    <scope>NUCLEOTIDE SEQUENCE</scope>
    <source>
        <strain evidence="2">DSM 40473</strain>
    </source>
</reference>
<dbReference type="GO" id="GO:0004519">
    <property type="term" value="F:endonuclease activity"/>
    <property type="evidence" value="ECO:0007669"/>
    <property type="project" value="UniProtKB-KW"/>
</dbReference>
<evidence type="ECO:0000259" key="1">
    <source>
        <dbReference type="SMART" id="SM00507"/>
    </source>
</evidence>
<keyword evidence="3" id="KW-1185">Reference proteome</keyword>
<dbReference type="Gene3D" id="3.90.75.20">
    <property type="match status" value="1"/>
</dbReference>
<proteinExistence type="predicted"/>
<dbReference type="InterPro" id="IPR003615">
    <property type="entry name" value="HNH_nuc"/>
</dbReference>
<dbReference type="SMART" id="SM00507">
    <property type="entry name" value="HNHc"/>
    <property type="match status" value="1"/>
</dbReference>
<keyword evidence="2" id="KW-0378">Hydrolase</keyword>
<dbReference type="RefSeq" id="WP_311611345.1">
    <property type="nucleotide sequence ID" value="NZ_JAVRFI010000008.1"/>
</dbReference>
<keyword evidence="2" id="KW-0255">Endonuclease</keyword>
<accession>A0ABU2SND0</accession>
<dbReference type="Proteomes" id="UP001180531">
    <property type="component" value="Unassembled WGS sequence"/>
</dbReference>
<dbReference type="CDD" id="cd00085">
    <property type="entry name" value="HNHc"/>
    <property type="match status" value="1"/>
</dbReference>
<evidence type="ECO:0000313" key="3">
    <source>
        <dbReference type="Proteomes" id="UP001180531"/>
    </source>
</evidence>
<keyword evidence="2" id="KW-0540">Nuclease</keyword>
<dbReference type="Pfam" id="PF13392">
    <property type="entry name" value="HNH_3"/>
    <property type="match status" value="1"/>
</dbReference>
<comment type="caution">
    <text evidence="2">The sequence shown here is derived from an EMBL/GenBank/DDBJ whole genome shotgun (WGS) entry which is preliminary data.</text>
</comment>
<dbReference type="InterPro" id="IPR044925">
    <property type="entry name" value="His-Me_finger_sf"/>
</dbReference>
<gene>
    <name evidence="2" type="ORF">RM609_15595</name>
</gene>
<sequence length="196" mass="22089">MLEYMGVPPYDSSYSHIWKKLEAFGIDTSHFQERRGSGRKPLLPRDELEAAAAKAYGLAGVLRALGRPNDGAARILLKRSIAAYGISTAHFVGQGHFRGRPSQNRKPATEILRRLIPGSPRTRTILLRRALDESGVPHVCQECGVGDTWRGKRLVLEIDHINGDRLDNRIENLRYLCPSCHSQTSTFCRGWSDRRR</sequence>
<dbReference type="SUPFAM" id="SSF54060">
    <property type="entry name" value="His-Me finger endonucleases"/>
    <property type="match status" value="1"/>
</dbReference>
<protein>
    <submittedName>
        <fullName evidence="2">HNH endonuclease signature motif containing protein</fullName>
    </submittedName>
</protein>
<dbReference type="EMBL" id="JAVRFI010000008">
    <property type="protein sequence ID" value="MDT0450486.1"/>
    <property type="molecule type" value="Genomic_DNA"/>
</dbReference>
<evidence type="ECO:0000313" key="2">
    <source>
        <dbReference type="EMBL" id="MDT0450486.1"/>
    </source>
</evidence>
<organism evidence="2 3">
    <name type="scientific">Streptomyces hesseae</name>
    <dbReference type="NCBI Taxonomy" id="3075519"/>
    <lineage>
        <taxon>Bacteria</taxon>
        <taxon>Bacillati</taxon>
        <taxon>Actinomycetota</taxon>
        <taxon>Actinomycetes</taxon>
        <taxon>Kitasatosporales</taxon>
        <taxon>Streptomycetaceae</taxon>
        <taxon>Streptomyces</taxon>
    </lineage>
</organism>